<comment type="caution">
    <text evidence="3">The sequence shown here is derived from an EMBL/GenBank/DDBJ whole genome shotgun (WGS) entry which is preliminary data.</text>
</comment>
<dbReference type="InterPro" id="IPR036388">
    <property type="entry name" value="WH-like_DNA-bd_sf"/>
</dbReference>
<dbReference type="Proteomes" id="UP000295064">
    <property type="component" value="Unassembled WGS sequence"/>
</dbReference>
<dbReference type="GO" id="GO:0003677">
    <property type="term" value="F:DNA binding"/>
    <property type="evidence" value="ECO:0007669"/>
    <property type="project" value="UniProtKB-KW"/>
</dbReference>
<dbReference type="InterPro" id="IPR000281">
    <property type="entry name" value="HTH_RpiR"/>
</dbReference>
<dbReference type="SUPFAM" id="SSF46689">
    <property type="entry name" value="Homeodomain-like"/>
    <property type="match status" value="1"/>
</dbReference>
<dbReference type="SUPFAM" id="SSF53697">
    <property type="entry name" value="SIS domain"/>
    <property type="match status" value="1"/>
</dbReference>
<feature type="domain" description="HTH rpiR-type" evidence="1">
    <location>
        <begin position="1"/>
        <end position="72"/>
    </location>
</feature>
<name>A0A4R6LJQ4_9FIRM</name>
<gene>
    <name evidence="3" type="ORF">DFR79_12235</name>
</gene>
<dbReference type="RefSeq" id="WP_133515696.1">
    <property type="nucleotide sequence ID" value="NZ_SNWX01000022.1"/>
</dbReference>
<dbReference type="PROSITE" id="PS51464">
    <property type="entry name" value="SIS"/>
    <property type="match status" value="1"/>
</dbReference>
<feature type="domain" description="SIS" evidence="2">
    <location>
        <begin position="97"/>
        <end position="237"/>
    </location>
</feature>
<dbReference type="GO" id="GO:1901135">
    <property type="term" value="P:carbohydrate derivative metabolic process"/>
    <property type="evidence" value="ECO:0007669"/>
    <property type="project" value="InterPro"/>
</dbReference>
<dbReference type="PANTHER" id="PTHR30514:SF1">
    <property type="entry name" value="HTH-TYPE TRANSCRIPTIONAL REGULATOR HEXR-RELATED"/>
    <property type="match status" value="1"/>
</dbReference>
<dbReference type="Pfam" id="PF01380">
    <property type="entry name" value="SIS"/>
    <property type="match status" value="1"/>
</dbReference>
<protein>
    <submittedName>
        <fullName evidence="3">DNA-binding MurR/RpiR family transcriptional regulator</fullName>
    </submittedName>
</protein>
<dbReference type="GO" id="GO:0097367">
    <property type="term" value="F:carbohydrate derivative binding"/>
    <property type="evidence" value="ECO:0007669"/>
    <property type="project" value="InterPro"/>
</dbReference>
<organism evidence="3 4">
    <name type="scientific">Halanaerobium saccharolyticum</name>
    <dbReference type="NCBI Taxonomy" id="43595"/>
    <lineage>
        <taxon>Bacteria</taxon>
        <taxon>Bacillati</taxon>
        <taxon>Bacillota</taxon>
        <taxon>Clostridia</taxon>
        <taxon>Halanaerobiales</taxon>
        <taxon>Halanaerobiaceae</taxon>
        <taxon>Halanaerobium</taxon>
    </lineage>
</organism>
<evidence type="ECO:0000259" key="1">
    <source>
        <dbReference type="PROSITE" id="PS51071"/>
    </source>
</evidence>
<dbReference type="InterPro" id="IPR001347">
    <property type="entry name" value="SIS_dom"/>
</dbReference>
<dbReference type="InterPro" id="IPR009057">
    <property type="entry name" value="Homeodomain-like_sf"/>
</dbReference>
<evidence type="ECO:0000259" key="2">
    <source>
        <dbReference type="PROSITE" id="PS51464"/>
    </source>
</evidence>
<dbReference type="InterPro" id="IPR047640">
    <property type="entry name" value="RpiR-like"/>
</dbReference>
<sequence length="238" mass="27955">MINIDLGNLNDFEKEIYENLLEYSEENPAFRIKEAAEICDCSVSKISKYVKKLGFDNYKQYIAFLYDEEIPDKEQSDELTRLKKFIDDFDMTMINEFIELINDHEKVVLFGYGPSGAVTEYFEYKFRTCTDKMVISLSDETSIASMLDKKTLLLIFTATGSFCSFKPIYEEAKGKGAKVAILIEEYNTSLFNQCDRIFWLSKYNQPDYLEPYQKTRTVFFIFIEEVIRQMILNKKSKE</sequence>
<reference evidence="3 4" key="1">
    <citation type="submission" date="2019-03" db="EMBL/GenBank/DDBJ databases">
        <title>Subsurface microbial communities from deep shales in Ohio and West Virginia, USA.</title>
        <authorList>
            <person name="Wrighton K."/>
        </authorList>
    </citation>
    <scope>NUCLEOTIDE SEQUENCE [LARGE SCALE GENOMIC DNA]</scope>
    <source>
        <strain evidence="3 4">MA284_T2</strain>
    </source>
</reference>
<accession>A0A4R6LJQ4</accession>
<proteinExistence type="predicted"/>
<dbReference type="Gene3D" id="3.40.50.10490">
    <property type="entry name" value="Glucose-6-phosphate isomerase like protein, domain 1"/>
    <property type="match status" value="1"/>
</dbReference>
<dbReference type="Gene3D" id="1.10.10.10">
    <property type="entry name" value="Winged helix-like DNA-binding domain superfamily/Winged helix DNA-binding domain"/>
    <property type="match status" value="1"/>
</dbReference>
<dbReference type="PROSITE" id="PS51071">
    <property type="entry name" value="HTH_RPIR"/>
    <property type="match status" value="1"/>
</dbReference>
<keyword evidence="3" id="KW-0238">DNA-binding</keyword>
<dbReference type="GO" id="GO:0003700">
    <property type="term" value="F:DNA-binding transcription factor activity"/>
    <property type="evidence" value="ECO:0007669"/>
    <property type="project" value="InterPro"/>
</dbReference>
<dbReference type="PANTHER" id="PTHR30514">
    <property type="entry name" value="GLUCOKINASE"/>
    <property type="match status" value="1"/>
</dbReference>
<evidence type="ECO:0000313" key="3">
    <source>
        <dbReference type="EMBL" id="TDO84357.1"/>
    </source>
</evidence>
<dbReference type="AlphaFoldDB" id="A0A4R6LJQ4"/>
<dbReference type="EMBL" id="SNWX01000022">
    <property type="protein sequence ID" value="TDO84357.1"/>
    <property type="molecule type" value="Genomic_DNA"/>
</dbReference>
<dbReference type="OrthoDB" id="63027at2"/>
<dbReference type="InterPro" id="IPR046348">
    <property type="entry name" value="SIS_dom_sf"/>
</dbReference>
<evidence type="ECO:0000313" key="4">
    <source>
        <dbReference type="Proteomes" id="UP000295064"/>
    </source>
</evidence>